<dbReference type="AlphaFoldDB" id="X1PGL4"/>
<gene>
    <name evidence="1" type="ORF">S06H3_42373</name>
</gene>
<reference evidence="1" key="1">
    <citation type="journal article" date="2014" name="Front. Microbiol.">
        <title>High frequency of phylogenetically diverse reductive dehalogenase-homologous genes in deep subseafloor sedimentary metagenomes.</title>
        <authorList>
            <person name="Kawai M."/>
            <person name="Futagami T."/>
            <person name="Toyoda A."/>
            <person name="Takaki Y."/>
            <person name="Nishi S."/>
            <person name="Hori S."/>
            <person name="Arai W."/>
            <person name="Tsubouchi T."/>
            <person name="Morono Y."/>
            <person name="Uchiyama I."/>
            <person name="Ito T."/>
            <person name="Fujiyama A."/>
            <person name="Inagaki F."/>
            <person name="Takami H."/>
        </authorList>
    </citation>
    <scope>NUCLEOTIDE SEQUENCE</scope>
    <source>
        <strain evidence="1">Expedition CK06-06</strain>
    </source>
</reference>
<protein>
    <submittedName>
        <fullName evidence="1">Uncharacterized protein</fullName>
    </submittedName>
</protein>
<proteinExistence type="predicted"/>
<dbReference type="EMBL" id="BARV01026196">
    <property type="protein sequence ID" value="GAI38170.1"/>
    <property type="molecule type" value="Genomic_DNA"/>
</dbReference>
<sequence length="77" mass="8461">MLRQGIRDISALQKYPIGYRFAERGVGDRAFRYNRAITALQEKRGAGNNQFLTEQNTAVVAYAGAQDITIVLATAAV</sequence>
<evidence type="ECO:0000313" key="1">
    <source>
        <dbReference type="EMBL" id="GAI38170.1"/>
    </source>
</evidence>
<accession>X1PGL4</accession>
<comment type="caution">
    <text evidence="1">The sequence shown here is derived from an EMBL/GenBank/DDBJ whole genome shotgun (WGS) entry which is preliminary data.</text>
</comment>
<feature type="non-terminal residue" evidence="1">
    <location>
        <position position="77"/>
    </location>
</feature>
<name>X1PGL4_9ZZZZ</name>
<organism evidence="1">
    <name type="scientific">marine sediment metagenome</name>
    <dbReference type="NCBI Taxonomy" id="412755"/>
    <lineage>
        <taxon>unclassified sequences</taxon>
        <taxon>metagenomes</taxon>
        <taxon>ecological metagenomes</taxon>
    </lineage>
</organism>